<dbReference type="Proteomes" id="UP000828412">
    <property type="component" value="Segment"/>
</dbReference>
<dbReference type="EMBL" id="MZ826350">
    <property type="protein sequence ID" value="UAV89733.1"/>
    <property type="molecule type" value="Genomic_DNA"/>
</dbReference>
<sequence>MVTIYGKTQCGSCEQTKAVLKSRGIEFEYKVLDKDYTMEELMDTLEEIGMLGFRTFPLIVQDGKGFTFATIKDVKGE</sequence>
<name>A0AAE8XET0_9CAUD</name>
<gene>
    <name evidence="2" type="primary">152</name>
    <name evidence="2" type="ORF">M51_152</name>
</gene>
<proteinExistence type="predicted"/>
<dbReference type="PROSITE" id="PS51354">
    <property type="entry name" value="GLUTAREDOXIN_2"/>
    <property type="match status" value="1"/>
</dbReference>
<dbReference type="InterPro" id="IPR036249">
    <property type="entry name" value="Thioredoxin-like_sf"/>
</dbReference>
<evidence type="ECO:0000259" key="1">
    <source>
        <dbReference type="Pfam" id="PF00462"/>
    </source>
</evidence>
<dbReference type="Pfam" id="PF00462">
    <property type="entry name" value="Glutaredoxin"/>
    <property type="match status" value="1"/>
</dbReference>
<reference evidence="2 3" key="1">
    <citation type="submission" date="2021-08" db="EMBL/GenBank/DDBJ databases">
        <authorList>
            <person name="DeCurzio J.M.K."/>
            <person name="Krukonis G.P."/>
            <person name="Delesalle V.A."/>
        </authorList>
    </citation>
    <scope>NUCLEOTIDE SEQUENCE [LARGE SCALE GENOMIC DNA]</scope>
</reference>
<dbReference type="RefSeq" id="YP_010766685.1">
    <property type="nucleotide sequence ID" value="NC_073680.1"/>
</dbReference>
<organism evidence="2 3">
    <name type="scientific">Pseudomonas phage M5.1</name>
    <dbReference type="NCBI Taxonomy" id="2873460"/>
    <lineage>
        <taxon>Viruses</taxon>
        <taxon>Duplodnaviria</taxon>
        <taxon>Heunggongvirae</taxon>
        <taxon>Uroviricota</taxon>
        <taxon>Caudoviricetes</taxon>
        <taxon>Vandenendeviridae</taxon>
        <taxon>Gorskivirinae</taxon>
        <taxon>Kremarvirus</taxon>
        <taxon>Kremarvirus M51</taxon>
    </lineage>
</organism>
<accession>A0AAE8XET0</accession>
<evidence type="ECO:0000313" key="2">
    <source>
        <dbReference type="EMBL" id="UAV89733.1"/>
    </source>
</evidence>
<evidence type="ECO:0000313" key="3">
    <source>
        <dbReference type="Proteomes" id="UP000828412"/>
    </source>
</evidence>
<dbReference type="CDD" id="cd02976">
    <property type="entry name" value="NrdH"/>
    <property type="match status" value="1"/>
</dbReference>
<protein>
    <submittedName>
        <fullName evidence="2">Glutaredoxin-like protein</fullName>
    </submittedName>
</protein>
<dbReference type="SUPFAM" id="SSF52833">
    <property type="entry name" value="Thioredoxin-like"/>
    <property type="match status" value="1"/>
</dbReference>
<dbReference type="InterPro" id="IPR002109">
    <property type="entry name" value="Glutaredoxin"/>
</dbReference>
<feature type="domain" description="Glutaredoxin" evidence="1">
    <location>
        <begin position="2"/>
        <end position="64"/>
    </location>
</feature>
<keyword evidence="3" id="KW-1185">Reference proteome</keyword>
<dbReference type="KEGG" id="vg:80266382"/>
<dbReference type="GeneID" id="80266382"/>
<dbReference type="Gene3D" id="3.40.30.10">
    <property type="entry name" value="Glutaredoxin"/>
    <property type="match status" value="1"/>
</dbReference>